<keyword evidence="2" id="KW-1185">Reference proteome</keyword>
<accession>A0AAU9IWS8</accession>
<sequence>MDEGYFSPYKKKLFNKKFNSMKLHPYFSKYTIQDDIPGTKRYGKKSQSLFNSKLEIKPEISNLYSGIPYRKLFKTNAKKIVGSSLSSPSQKHIKSYSNKNIRHIKIQDVYDFLDNNNDFKTDRKQNRYIFDEKTSCLRCAFQFDTPAHKRDHPSLENIIERADFNSPSSLSSIRCWNIKNYH</sequence>
<evidence type="ECO:0000313" key="2">
    <source>
        <dbReference type="Proteomes" id="UP001162131"/>
    </source>
</evidence>
<reference evidence="1" key="1">
    <citation type="submission" date="2021-09" db="EMBL/GenBank/DDBJ databases">
        <authorList>
            <consortium name="AG Swart"/>
            <person name="Singh M."/>
            <person name="Singh A."/>
            <person name="Seah K."/>
            <person name="Emmerich C."/>
        </authorList>
    </citation>
    <scope>NUCLEOTIDE SEQUENCE</scope>
    <source>
        <strain evidence="1">ATCC30299</strain>
    </source>
</reference>
<protein>
    <recommendedName>
        <fullName evidence="3">C2H2-type domain-containing protein</fullName>
    </recommendedName>
</protein>
<evidence type="ECO:0000313" key="1">
    <source>
        <dbReference type="EMBL" id="CAG9316150.1"/>
    </source>
</evidence>
<comment type="caution">
    <text evidence="1">The sequence shown here is derived from an EMBL/GenBank/DDBJ whole genome shotgun (WGS) entry which is preliminary data.</text>
</comment>
<dbReference type="EMBL" id="CAJZBQ010000015">
    <property type="protein sequence ID" value="CAG9316150.1"/>
    <property type="molecule type" value="Genomic_DNA"/>
</dbReference>
<dbReference type="AlphaFoldDB" id="A0AAU9IWS8"/>
<evidence type="ECO:0008006" key="3">
    <source>
        <dbReference type="Google" id="ProtNLM"/>
    </source>
</evidence>
<name>A0AAU9IWS8_9CILI</name>
<gene>
    <name evidence="1" type="ORF">BSTOLATCC_MIC15589</name>
</gene>
<dbReference type="Proteomes" id="UP001162131">
    <property type="component" value="Unassembled WGS sequence"/>
</dbReference>
<organism evidence="1 2">
    <name type="scientific">Blepharisma stoltei</name>
    <dbReference type="NCBI Taxonomy" id="1481888"/>
    <lineage>
        <taxon>Eukaryota</taxon>
        <taxon>Sar</taxon>
        <taxon>Alveolata</taxon>
        <taxon>Ciliophora</taxon>
        <taxon>Postciliodesmatophora</taxon>
        <taxon>Heterotrichea</taxon>
        <taxon>Heterotrichida</taxon>
        <taxon>Blepharismidae</taxon>
        <taxon>Blepharisma</taxon>
    </lineage>
</organism>
<proteinExistence type="predicted"/>